<dbReference type="EMBL" id="JAHQCR010000021">
    <property type="protein sequence ID" value="MBU9720839.1"/>
    <property type="molecule type" value="Genomic_DNA"/>
</dbReference>
<organism evidence="5 6">
    <name type="scientific">Evansella alkalicola</name>
    <dbReference type="NCBI Taxonomy" id="745819"/>
    <lineage>
        <taxon>Bacteria</taxon>
        <taxon>Bacillati</taxon>
        <taxon>Bacillota</taxon>
        <taxon>Bacilli</taxon>
        <taxon>Bacillales</taxon>
        <taxon>Bacillaceae</taxon>
        <taxon>Evansella</taxon>
    </lineage>
</organism>
<evidence type="ECO:0000256" key="1">
    <source>
        <dbReference type="ARBA" id="ARBA00004127"/>
    </source>
</evidence>
<dbReference type="PANTHER" id="PTHR22911">
    <property type="entry name" value="ACYL-MALONYL CONDENSING ENZYME-RELATED"/>
    <property type="match status" value="1"/>
</dbReference>
<feature type="transmembrane region" description="Helical" evidence="3">
    <location>
        <begin position="31"/>
        <end position="51"/>
    </location>
</feature>
<feature type="transmembrane region" description="Helical" evidence="3">
    <location>
        <begin position="118"/>
        <end position="136"/>
    </location>
</feature>
<proteinExistence type="inferred from homology"/>
<comment type="subcellular location">
    <subcellularLocation>
        <location evidence="1">Endomembrane system</location>
        <topology evidence="1">Multi-pass membrane protein</topology>
    </subcellularLocation>
</comment>
<keyword evidence="3" id="KW-1133">Transmembrane helix</keyword>
<evidence type="ECO:0000313" key="6">
    <source>
        <dbReference type="Proteomes" id="UP000790580"/>
    </source>
</evidence>
<feature type="transmembrane region" description="Helical" evidence="3">
    <location>
        <begin position="233"/>
        <end position="252"/>
    </location>
</feature>
<dbReference type="RefSeq" id="WP_088074557.1">
    <property type="nucleotide sequence ID" value="NZ_JAHQCR010000021.1"/>
</dbReference>
<dbReference type="Pfam" id="PF00892">
    <property type="entry name" value="EamA"/>
    <property type="match status" value="2"/>
</dbReference>
<dbReference type="PANTHER" id="PTHR22911:SF79">
    <property type="entry name" value="MOBA-LIKE NTP TRANSFERASE DOMAIN-CONTAINING PROTEIN"/>
    <property type="match status" value="1"/>
</dbReference>
<feature type="transmembrane region" description="Helical" evidence="3">
    <location>
        <begin position="7"/>
        <end position="25"/>
    </location>
</feature>
<feature type="domain" description="EamA" evidence="4">
    <location>
        <begin position="8"/>
        <end position="134"/>
    </location>
</feature>
<evidence type="ECO:0000256" key="3">
    <source>
        <dbReference type="SAM" id="Phobius"/>
    </source>
</evidence>
<dbReference type="InterPro" id="IPR037185">
    <property type="entry name" value="EmrE-like"/>
</dbReference>
<feature type="domain" description="EamA" evidence="4">
    <location>
        <begin position="145"/>
        <end position="275"/>
    </location>
</feature>
<dbReference type="SUPFAM" id="SSF103481">
    <property type="entry name" value="Multidrug resistance efflux transporter EmrE"/>
    <property type="match status" value="2"/>
</dbReference>
<feature type="transmembrane region" description="Helical" evidence="3">
    <location>
        <begin position="175"/>
        <end position="197"/>
    </location>
</feature>
<dbReference type="InterPro" id="IPR000620">
    <property type="entry name" value="EamA_dom"/>
</dbReference>
<keyword evidence="3" id="KW-0812">Transmembrane</keyword>
<sequence>MRRELGYVHIAVLLFGLSGLFAKWLTISAYVIVLGRVFFAAIFLWLVLIIISKPVLLPNYKNYLPFIFIGGVLAIHWGSFFHSIQISTVAIGLVTFATFPVFASLLEPIIFNEKYDKRTFVLATMTVVGVIFIVPVDLSSEVTQGVIWGLVSAVTFTILSILNRKYVRNYSSITVGFYQNLFAFFWLIPFTLFIPFTITSSDFSLLLLLGVLFTGVAHVVYIQGLSKVNVRSASIIASLEPVYGILAAIILLREMPIWNEWVGMGVILFSAMYISLKKQT</sequence>
<comment type="caution">
    <text evidence="5">The sequence shown here is derived from an EMBL/GenBank/DDBJ whole genome shotgun (WGS) entry which is preliminary data.</text>
</comment>
<feature type="transmembrane region" description="Helical" evidence="3">
    <location>
        <begin position="63"/>
        <end position="80"/>
    </location>
</feature>
<keyword evidence="3" id="KW-0472">Membrane</keyword>
<evidence type="ECO:0000259" key="4">
    <source>
        <dbReference type="Pfam" id="PF00892"/>
    </source>
</evidence>
<feature type="transmembrane region" description="Helical" evidence="3">
    <location>
        <begin position="86"/>
        <end position="106"/>
    </location>
</feature>
<keyword evidence="6" id="KW-1185">Reference proteome</keyword>
<reference evidence="5 6" key="1">
    <citation type="submission" date="2021-06" db="EMBL/GenBank/DDBJ databases">
        <title>Bacillus sp. RD4P76, an endophyte from a halophyte.</title>
        <authorList>
            <person name="Sun J.-Q."/>
        </authorList>
    </citation>
    <scope>NUCLEOTIDE SEQUENCE [LARGE SCALE GENOMIC DNA]</scope>
    <source>
        <strain evidence="5 6">JCM 17098</strain>
    </source>
</reference>
<feature type="transmembrane region" description="Helical" evidence="3">
    <location>
        <begin position="142"/>
        <end position="163"/>
    </location>
</feature>
<protein>
    <submittedName>
        <fullName evidence="5">EamA family transporter</fullName>
    </submittedName>
</protein>
<dbReference type="Proteomes" id="UP000790580">
    <property type="component" value="Unassembled WGS sequence"/>
</dbReference>
<evidence type="ECO:0000313" key="5">
    <source>
        <dbReference type="EMBL" id="MBU9720839.1"/>
    </source>
</evidence>
<accession>A0ABS6JT29</accession>
<comment type="similarity">
    <text evidence="2">Belongs to the EamA transporter family.</text>
</comment>
<name>A0ABS6JT29_9BACI</name>
<feature type="transmembrane region" description="Helical" evidence="3">
    <location>
        <begin position="203"/>
        <end position="221"/>
    </location>
</feature>
<gene>
    <name evidence="5" type="ORF">KS407_05175</name>
</gene>
<feature type="transmembrane region" description="Helical" evidence="3">
    <location>
        <begin position="258"/>
        <end position="276"/>
    </location>
</feature>
<evidence type="ECO:0000256" key="2">
    <source>
        <dbReference type="ARBA" id="ARBA00007362"/>
    </source>
</evidence>